<dbReference type="Pfam" id="PF16935">
    <property type="entry name" value="Hol_Tox"/>
    <property type="match status" value="1"/>
</dbReference>
<comment type="caution">
    <text evidence="2">The sequence shown here is derived from an EMBL/GenBank/DDBJ whole genome shotgun (WGS) entry which is preliminary data.</text>
</comment>
<feature type="transmembrane region" description="Helical" evidence="1">
    <location>
        <begin position="24"/>
        <end position="43"/>
    </location>
</feature>
<protein>
    <submittedName>
        <fullName evidence="2">Putative holin-like toxin</fullName>
    </submittedName>
</protein>
<accession>A0A4Q8L3W3</accession>
<reference evidence="2 3" key="1">
    <citation type="submission" date="2019-02" db="EMBL/GenBank/DDBJ databases">
        <title>First genome of the species Streptococcus parasuis.</title>
        <authorList>
            <person name="Stevens M.J.A."/>
            <person name="Stephan R."/>
        </authorList>
    </citation>
    <scope>NUCLEOTIDE SEQUENCE [LARGE SCALE GENOMIC DNA]</scope>
    <source>
        <strain evidence="2 3">4253</strain>
    </source>
</reference>
<sequence>MYFGRWCLCSTELERFAAMSVAEALGLMFQFGTLLIGLLTFIFNNRKK</sequence>
<dbReference type="EMBL" id="SHGT01000002">
    <property type="protein sequence ID" value="TAA15266.1"/>
    <property type="molecule type" value="Genomic_DNA"/>
</dbReference>
<dbReference type="Proteomes" id="UP000291525">
    <property type="component" value="Unassembled WGS sequence"/>
</dbReference>
<gene>
    <name evidence="2" type="ORF">EXW74_00650</name>
</gene>
<dbReference type="OrthoDB" id="2231224at2"/>
<evidence type="ECO:0000313" key="2">
    <source>
        <dbReference type="EMBL" id="TAA15266.1"/>
    </source>
</evidence>
<evidence type="ECO:0000313" key="3">
    <source>
        <dbReference type="Proteomes" id="UP000291525"/>
    </source>
</evidence>
<organism evidence="2 3">
    <name type="scientific">Streptococcus parasuis</name>
    <dbReference type="NCBI Taxonomy" id="1501662"/>
    <lineage>
        <taxon>Bacteria</taxon>
        <taxon>Bacillati</taxon>
        <taxon>Bacillota</taxon>
        <taxon>Bacilli</taxon>
        <taxon>Lactobacillales</taxon>
        <taxon>Streptococcaceae</taxon>
        <taxon>Streptococcus</taxon>
    </lineage>
</organism>
<name>A0A4Q8L3W3_9STRE</name>
<dbReference type="AlphaFoldDB" id="A0A4Q8L3W3"/>
<keyword evidence="1" id="KW-0812">Transmembrane</keyword>
<dbReference type="InterPro" id="IPR031616">
    <property type="entry name" value="BsrE-like"/>
</dbReference>
<keyword evidence="1" id="KW-1133">Transmembrane helix</keyword>
<keyword evidence="1" id="KW-0472">Membrane</keyword>
<proteinExistence type="predicted"/>
<evidence type="ECO:0000256" key="1">
    <source>
        <dbReference type="SAM" id="Phobius"/>
    </source>
</evidence>